<dbReference type="CDD" id="cd02440">
    <property type="entry name" value="AdoMet_MTases"/>
    <property type="match status" value="1"/>
</dbReference>
<dbReference type="Pfam" id="PF13489">
    <property type="entry name" value="Methyltransf_23"/>
    <property type="match status" value="1"/>
</dbReference>
<dbReference type="PANTHER" id="PTHR43861:SF6">
    <property type="entry name" value="METHYLTRANSFERASE TYPE 11"/>
    <property type="match status" value="1"/>
</dbReference>
<dbReference type="GO" id="GO:0008168">
    <property type="term" value="F:methyltransferase activity"/>
    <property type="evidence" value="ECO:0007669"/>
    <property type="project" value="UniProtKB-KW"/>
</dbReference>
<protein>
    <submittedName>
        <fullName evidence="2">Class I SAM-dependent methyltransferase</fullName>
    </submittedName>
</protein>
<dbReference type="Gene3D" id="3.40.50.720">
    <property type="entry name" value="NAD(P)-binding Rossmann-like Domain"/>
    <property type="match status" value="1"/>
</dbReference>
<reference evidence="2 3" key="1">
    <citation type="journal article" date="2018" name="Emerg. Microbes Infect.">
        <title>Genomic analysis of oral Campylobacter concisus strains identified a potential bacterial molecular marker associated with active Crohn's disease.</title>
        <authorList>
            <person name="Liu F."/>
            <person name="Ma R."/>
            <person name="Tay C.Y.A."/>
            <person name="Octavia S."/>
            <person name="Lan R."/>
            <person name="Chung H.K.L."/>
            <person name="Riordan S.M."/>
            <person name="Grimm M.C."/>
            <person name="Leong R.W."/>
            <person name="Tanaka M.M."/>
            <person name="Connor S."/>
            <person name="Zhang L."/>
        </authorList>
    </citation>
    <scope>NUCLEOTIDE SEQUENCE [LARGE SCALE GENOMIC DNA]</scope>
    <source>
        <strain evidence="2 3">P10CDO-S2</strain>
    </source>
</reference>
<evidence type="ECO:0000259" key="1">
    <source>
        <dbReference type="Pfam" id="PF08484"/>
    </source>
</evidence>
<dbReference type="AlphaFoldDB" id="A0A7S9NFV9"/>
<dbReference type="InterPro" id="IPR013691">
    <property type="entry name" value="MeTrfase_14"/>
</dbReference>
<dbReference type="PANTHER" id="PTHR43861">
    <property type="entry name" value="TRANS-ACONITATE 2-METHYLTRANSFERASE-RELATED"/>
    <property type="match status" value="1"/>
</dbReference>
<name>A0A7S9NFV9_9BACT</name>
<dbReference type="SUPFAM" id="SSF53335">
    <property type="entry name" value="S-adenosyl-L-methionine-dependent methyltransferases"/>
    <property type="match status" value="1"/>
</dbReference>
<dbReference type="Proteomes" id="UP000594630">
    <property type="component" value="Chromosome"/>
</dbReference>
<dbReference type="EMBL" id="CP049274">
    <property type="protein sequence ID" value="QPH85021.1"/>
    <property type="molecule type" value="Genomic_DNA"/>
</dbReference>
<feature type="domain" description="C-methyltransferase" evidence="1">
    <location>
        <begin position="276"/>
        <end position="367"/>
    </location>
</feature>
<dbReference type="InterPro" id="IPR029063">
    <property type="entry name" value="SAM-dependent_MTases_sf"/>
</dbReference>
<sequence length="380" mass="44233">METEKRMKCEITGSNDMEHLYTFKNFPVFMGCTNQDKKDDILHDMSWSISKSSGIIQLDELLPLDILYPEAHGAGIIGDLWLKHHLQFADFISNYSPKSVIEIGGGSGILSKEYQKNNDIEWTIVEPNPTPIDGVKAKFVKCFFDEKFKFNHEYDAILHSHVFEHIYHPNIFVKHIANFMKEGKRLIFSVPNMQVMLERKYTNCINFEHTIFLSEPYIEYLLSSNGFVLEKKEYFLDDHSIFYSFIKSEKSASQITKLDKNLYNKNKDLYLEYLRYYKKLVTKINKQMENSNKDIFLFGAHVFTQCLISFGLDVSKIKLILDNNPDKQGKRLYGTDLFVASPKVLKDKNNSSVILQAGVYSREIKDDIVNNINKNIEFLE</sequence>
<proteinExistence type="predicted"/>
<evidence type="ECO:0000313" key="2">
    <source>
        <dbReference type="EMBL" id="QPH85021.1"/>
    </source>
</evidence>
<dbReference type="Pfam" id="PF08484">
    <property type="entry name" value="Methyltransf_14"/>
    <property type="match status" value="1"/>
</dbReference>
<organism evidence="2 3">
    <name type="scientific">Campylobacter concisus</name>
    <dbReference type="NCBI Taxonomy" id="199"/>
    <lineage>
        <taxon>Bacteria</taxon>
        <taxon>Pseudomonadati</taxon>
        <taxon>Campylobacterota</taxon>
        <taxon>Epsilonproteobacteria</taxon>
        <taxon>Campylobacterales</taxon>
        <taxon>Campylobacteraceae</taxon>
        <taxon>Campylobacter</taxon>
    </lineage>
</organism>
<accession>A0A7S9NFV9</accession>
<keyword evidence="2" id="KW-0808">Transferase</keyword>
<gene>
    <name evidence="2" type="ORF">CVT06_07970</name>
</gene>
<dbReference type="GO" id="GO:0032259">
    <property type="term" value="P:methylation"/>
    <property type="evidence" value="ECO:0007669"/>
    <property type="project" value="UniProtKB-KW"/>
</dbReference>
<dbReference type="RefSeq" id="WP_107793369.1">
    <property type="nucleotide sequence ID" value="NZ_CP049274.1"/>
</dbReference>
<keyword evidence="2" id="KW-0489">Methyltransferase</keyword>
<dbReference type="Gene3D" id="3.40.50.150">
    <property type="entry name" value="Vaccinia Virus protein VP39"/>
    <property type="match status" value="1"/>
</dbReference>
<evidence type="ECO:0000313" key="3">
    <source>
        <dbReference type="Proteomes" id="UP000594630"/>
    </source>
</evidence>